<evidence type="ECO:0000313" key="2">
    <source>
        <dbReference type="Proteomes" id="UP000579558"/>
    </source>
</evidence>
<dbReference type="InterPro" id="IPR026797">
    <property type="entry name" value="HAUS_6"/>
</dbReference>
<dbReference type="PANTHER" id="PTHR16151:SF2">
    <property type="entry name" value="HAUS AUGMIN-LIKE COMPLEX SUBUNIT 6"/>
    <property type="match status" value="1"/>
</dbReference>
<dbReference type="PANTHER" id="PTHR16151">
    <property type="entry name" value="HAUS AUGMIN-LIKE COMPLEX SUBUNIT 6"/>
    <property type="match status" value="1"/>
</dbReference>
<dbReference type="GO" id="GO:0051225">
    <property type="term" value="P:spindle assembly"/>
    <property type="evidence" value="ECO:0007669"/>
    <property type="project" value="InterPro"/>
</dbReference>
<keyword evidence="2" id="KW-1185">Reference proteome</keyword>
<reference evidence="1 2" key="1">
    <citation type="submission" date="2019-09" db="EMBL/GenBank/DDBJ databases">
        <title>Bird 10,000 Genomes (B10K) Project - Family phase.</title>
        <authorList>
            <person name="Zhang G."/>
        </authorList>
    </citation>
    <scope>NUCLEOTIDE SEQUENCE [LARGE SCALE GENOMIC DNA]</scope>
    <source>
        <strain evidence="1">B10K-DU-029-75</strain>
    </source>
</reference>
<dbReference type="AlphaFoldDB" id="A0A7K6V3D1"/>
<dbReference type="EMBL" id="VZRX01007107">
    <property type="protein sequence ID" value="NWX29198.1"/>
    <property type="molecule type" value="Genomic_DNA"/>
</dbReference>
<protein>
    <submittedName>
        <fullName evidence="1">HAUS6 protein</fullName>
    </submittedName>
</protein>
<dbReference type="GO" id="GO:1990498">
    <property type="term" value="C:mitotic spindle microtubule"/>
    <property type="evidence" value="ECO:0007669"/>
    <property type="project" value="TreeGrafter"/>
</dbReference>
<organism evidence="1 2">
    <name type="scientific">Notiomystis cincta</name>
    <dbReference type="NCBI Taxonomy" id="366454"/>
    <lineage>
        <taxon>Eukaryota</taxon>
        <taxon>Metazoa</taxon>
        <taxon>Chordata</taxon>
        <taxon>Craniata</taxon>
        <taxon>Vertebrata</taxon>
        <taxon>Euteleostomi</taxon>
        <taxon>Archelosauria</taxon>
        <taxon>Archosauria</taxon>
        <taxon>Dinosauria</taxon>
        <taxon>Saurischia</taxon>
        <taxon>Theropoda</taxon>
        <taxon>Coelurosauria</taxon>
        <taxon>Aves</taxon>
        <taxon>Neognathae</taxon>
        <taxon>Neoaves</taxon>
        <taxon>Telluraves</taxon>
        <taxon>Australaves</taxon>
        <taxon>Passeriformes</taxon>
        <taxon>Notiomystidae</taxon>
        <taxon>Notiomystis</taxon>
    </lineage>
</organism>
<feature type="non-terminal residue" evidence="1">
    <location>
        <position position="170"/>
    </location>
</feature>
<accession>A0A7K6V3D1</accession>
<dbReference type="GO" id="GO:0008017">
    <property type="term" value="F:microtubule binding"/>
    <property type="evidence" value="ECO:0007669"/>
    <property type="project" value="TreeGrafter"/>
</dbReference>
<dbReference type="GO" id="GO:0070652">
    <property type="term" value="C:HAUS complex"/>
    <property type="evidence" value="ECO:0007669"/>
    <property type="project" value="InterPro"/>
</dbReference>
<dbReference type="OrthoDB" id="5575722at2759"/>
<gene>
    <name evidence="1" type="primary">Haus6_1</name>
    <name evidence="1" type="ORF">NOTCIN_R15155</name>
</gene>
<dbReference type="Proteomes" id="UP000579558">
    <property type="component" value="Unassembled WGS sequence"/>
</dbReference>
<comment type="caution">
    <text evidence="1">The sequence shown here is derived from an EMBL/GenBank/DDBJ whole genome shotgun (WGS) entry which is preliminary data.</text>
</comment>
<sequence length="170" mass="19776">KVRSMWALIVELLTSLEKEKEIVNSALEDCVHPCILDGTKVVLRLPKLLTDRVESNIYGFCTGNIYEDEKLNFLTVIQLLNEALLTLRDERCPCELKRLHGIVDMVASYKNLLQDLKTMSLRREQCHCEPKRQSVSRRQEVWESKWKTTLGRCPFNLIFENNPVSSVHFI</sequence>
<evidence type="ECO:0000313" key="1">
    <source>
        <dbReference type="EMBL" id="NWX29198.1"/>
    </source>
</evidence>
<feature type="non-terminal residue" evidence="1">
    <location>
        <position position="1"/>
    </location>
</feature>
<name>A0A7K6V3D1_9PASS</name>
<proteinExistence type="predicted"/>